<dbReference type="InterPro" id="IPR008965">
    <property type="entry name" value="CBM2/CBM3_carb-bd_dom_sf"/>
</dbReference>
<keyword evidence="2" id="KW-1133">Transmembrane helix</keyword>
<dbReference type="SMART" id="SM00637">
    <property type="entry name" value="CBD_II"/>
    <property type="match status" value="1"/>
</dbReference>
<reference evidence="4 5" key="1">
    <citation type="submission" date="2024-09" db="EMBL/GenBank/DDBJ databases">
        <authorList>
            <person name="Sun Q."/>
            <person name="Mori K."/>
        </authorList>
    </citation>
    <scope>NUCLEOTIDE SEQUENCE [LARGE SCALE GENOMIC DNA]</scope>
    <source>
        <strain evidence="4 5">TBRC 3947</strain>
    </source>
</reference>
<feature type="compositionally biased region" description="Basic and acidic residues" evidence="1">
    <location>
        <begin position="1"/>
        <end position="15"/>
    </location>
</feature>
<dbReference type="EMBL" id="JBHLUH010000035">
    <property type="protein sequence ID" value="MFC0529444.1"/>
    <property type="molecule type" value="Genomic_DNA"/>
</dbReference>
<name>A0ABV6M4I3_9ACTN</name>
<dbReference type="RefSeq" id="WP_377252204.1">
    <property type="nucleotide sequence ID" value="NZ_JBHLUH010000035.1"/>
</dbReference>
<feature type="domain" description="CBM2" evidence="3">
    <location>
        <begin position="179"/>
        <end position="281"/>
    </location>
</feature>
<feature type="region of interest" description="Disordered" evidence="1">
    <location>
        <begin position="141"/>
        <end position="182"/>
    </location>
</feature>
<organism evidence="4 5">
    <name type="scientific">Phytohabitans kaempferiae</name>
    <dbReference type="NCBI Taxonomy" id="1620943"/>
    <lineage>
        <taxon>Bacteria</taxon>
        <taxon>Bacillati</taxon>
        <taxon>Actinomycetota</taxon>
        <taxon>Actinomycetes</taxon>
        <taxon>Micromonosporales</taxon>
        <taxon>Micromonosporaceae</taxon>
    </lineage>
</organism>
<keyword evidence="2" id="KW-0472">Membrane</keyword>
<evidence type="ECO:0000313" key="4">
    <source>
        <dbReference type="EMBL" id="MFC0529444.1"/>
    </source>
</evidence>
<gene>
    <name evidence="4" type="ORF">ACFFIA_17460</name>
</gene>
<dbReference type="InterPro" id="IPR012291">
    <property type="entry name" value="CBM2_carb-bd_dom_sf"/>
</dbReference>
<sequence length="282" mass="29370">MPTRPDPRSPRDAGRHALRPADASPPKPGRRRSPASTGGGAPRGWPAPTDASGPRRSLAPPGGGLRSAVGSPTGGGLRRPSTSEVLLLWAPTALGVAVALTIIAAVAVTRGSGAGPAPRASIDYAWTPPVAYQPPVAATTRAPSPSLIPATIPPLSPTPTVRRTTTRPRTTPPPPPPPLTGRYGVVDTYRDGFIGEILVTNPSATARGWTVRLQFGRDVGRLHTFWVDGAPPPEVDRQGTTYVFTSRAPVAARGKVALRVQFQRWGRDISPSACAVNGSACQ</sequence>
<feature type="transmembrane region" description="Helical" evidence="2">
    <location>
        <begin position="86"/>
        <end position="108"/>
    </location>
</feature>
<dbReference type="Proteomes" id="UP001589867">
    <property type="component" value="Unassembled WGS sequence"/>
</dbReference>
<keyword evidence="5" id="KW-1185">Reference proteome</keyword>
<keyword evidence="2" id="KW-0812">Transmembrane</keyword>
<feature type="compositionally biased region" description="Pro residues" evidence="1">
    <location>
        <begin position="170"/>
        <end position="179"/>
    </location>
</feature>
<dbReference type="SUPFAM" id="SSF49384">
    <property type="entry name" value="Carbohydrate-binding domain"/>
    <property type="match status" value="1"/>
</dbReference>
<evidence type="ECO:0000256" key="1">
    <source>
        <dbReference type="SAM" id="MobiDB-lite"/>
    </source>
</evidence>
<proteinExistence type="predicted"/>
<dbReference type="InterPro" id="IPR001919">
    <property type="entry name" value="CBD2"/>
</dbReference>
<comment type="caution">
    <text evidence="4">The sequence shown here is derived from an EMBL/GenBank/DDBJ whole genome shotgun (WGS) entry which is preliminary data.</text>
</comment>
<evidence type="ECO:0000256" key="2">
    <source>
        <dbReference type="SAM" id="Phobius"/>
    </source>
</evidence>
<evidence type="ECO:0000259" key="3">
    <source>
        <dbReference type="SMART" id="SM00637"/>
    </source>
</evidence>
<dbReference type="Gene3D" id="2.60.40.290">
    <property type="match status" value="1"/>
</dbReference>
<feature type="compositionally biased region" description="Low complexity" evidence="1">
    <location>
        <begin position="158"/>
        <end position="169"/>
    </location>
</feature>
<accession>A0ABV6M4I3</accession>
<protein>
    <recommendedName>
        <fullName evidence="3">CBM2 domain-containing protein</fullName>
    </recommendedName>
</protein>
<feature type="region of interest" description="Disordered" evidence="1">
    <location>
        <begin position="1"/>
        <end position="80"/>
    </location>
</feature>
<evidence type="ECO:0000313" key="5">
    <source>
        <dbReference type="Proteomes" id="UP001589867"/>
    </source>
</evidence>